<gene>
    <name evidence="2" type="ORF">PEPS_19510</name>
</gene>
<dbReference type="Gene3D" id="3.40.50.150">
    <property type="entry name" value="Vaccinia Virus protein VP39"/>
    <property type="match status" value="1"/>
</dbReference>
<evidence type="ECO:0000313" key="2">
    <source>
        <dbReference type="EMBL" id="BDC99670.1"/>
    </source>
</evidence>
<feature type="domain" description="Methyltransferase" evidence="1">
    <location>
        <begin position="42"/>
        <end position="128"/>
    </location>
</feature>
<evidence type="ECO:0000259" key="1">
    <source>
        <dbReference type="Pfam" id="PF13649"/>
    </source>
</evidence>
<dbReference type="SUPFAM" id="SSF53335">
    <property type="entry name" value="S-adenosyl-L-methionine-dependent methyltransferases"/>
    <property type="match status" value="1"/>
</dbReference>
<reference evidence="2 3" key="1">
    <citation type="submission" date="2021-12" db="EMBL/GenBank/DDBJ databases">
        <title>Genome sequencing of bacteria with rrn-lacking chromosome and rrn-plasmid.</title>
        <authorList>
            <person name="Anda M."/>
            <person name="Iwasaki W."/>
        </authorList>
    </citation>
    <scope>NUCLEOTIDE SEQUENCE [LARGE SCALE GENOMIC DNA]</scope>
    <source>
        <strain evidence="2 3">NBRC 101262</strain>
    </source>
</reference>
<evidence type="ECO:0000313" key="3">
    <source>
        <dbReference type="Proteomes" id="UP001354989"/>
    </source>
</evidence>
<dbReference type="InterPro" id="IPR041698">
    <property type="entry name" value="Methyltransf_25"/>
</dbReference>
<keyword evidence="3" id="KW-1185">Reference proteome</keyword>
<dbReference type="InterPro" id="IPR029063">
    <property type="entry name" value="SAM-dependent_MTases_sf"/>
</dbReference>
<sequence>MKDFWNERYRQAAYAYGTSPNVFLKSALAEIQGDTLLLPAEGEGRNAVHAALQGWQVRAFDWSSAAKDKAEQLAQRHGVQLHYEVGDLSALNFHGQQFDALGLIYAHFSADQRQEYFRSLGQLVRLGGQLIFEGFSSNHLQYQEMNPKVGGPKDPSMLFSVEEMRADFPAFDFSLLEEVTVDLQEGAGHIGRGSVIRGIAKRIR</sequence>
<name>A0ABM7VFC3_9BACT</name>
<dbReference type="RefSeq" id="WP_338396937.1">
    <property type="nucleotide sequence ID" value="NZ_AP025292.1"/>
</dbReference>
<dbReference type="GO" id="GO:0008168">
    <property type="term" value="F:methyltransferase activity"/>
    <property type="evidence" value="ECO:0007669"/>
    <property type="project" value="UniProtKB-KW"/>
</dbReference>
<proteinExistence type="predicted"/>
<dbReference type="Proteomes" id="UP001354989">
    <property type="component" value="Chromosome"/>
</dbReference>
<organism evidence="2 3">
    <name type="scientific">Persicobacter psychrovividus</name>
    <dbReference type="NCBI Taxonomy" id="387638"/>
    <lineage>
        <taxon>Bacteria</taxon>
        <taxon>Pseudomonadati</taxon>
        <taxon>Bacteroidota</taxon>
        <taxon>Cytophagia</taxon>
        <taxon>Cytophagales</taxon>
        <taxon>Persicobacteraceae</taxon>
        <taxon>Persicobacter</taxon>
    </lineage>
</organism>
<accession>A0ABM7VFC3</accession>
<keyword evidence="2" id="KW-0489">Methyltransferase</keyword>
<dbReference type="EMBL" id="AP025292">
    <property type="protein sequence ID" value="BDC99670.1"/>
    <property type="molecule type" value="Genomic_DNA"/>
</dbReference>
<dbReference type="GO" id="GO:0032259">
    <property type="term" value="P:methylation"/>
    <property type="evidence" value="ECO:0007669"/>
    <property type="project" value="UniProtKB-KW"/>
</dbReference>
<keyword evidence="2" id="KW-0808">Transferase</keyword>
<dbReference type="Pfam" id="PF13649">
    <property type="entry name" value="Methyltransf_25"/>
    <property type="match status" value="1"/>
</dbReference>
<dbReference type="CDD" id="cd02440">
    <property type="entry name" value="AdoMet_MTases"/>
    <property type="match status" value="1"/>
</dbReference>
<protein>
    <submittedName>
        <fullName evidence="2">Methyltransferase</fullName>
    </submittedName>
</protein>